<proteinExistence type="predicted"/>
<keyword evidence="2" id="KW-1185">Reference proteome</keyword>
<feature type="non-terminal residue" evidence="1">
    <location>
        <position position="1"/>
    </location>
</feature>
<accession>A0A392TMH5</accession>
<evidence type="ECO:0000313" key="1">
    <source>
        <dbReference type="EMBL" id="MCI61340.1"/>
    </source>
</evidence>
<protein>
    <submittedName>
        <fullName evidence="1">Uncharacterized protein</fullName>
    </submittedName>
</protein>
<evidence type="ECO:0000313" key="2">
    <source>
        <dbReference type="Proteomes" id="UP000265520"/>
    </source>
</evidence>
<comment type="caution">
    <text evidence="1">The sequence shown here is derived from an EMBL/GenBank/DDBJ whole genome shotgun (WGS) entry which is preliminary data.</text>
</comment>
<sequence length="53" mass="5821">PPQSTLLCLLSPGEDLESSGEVRATWSPELARCRQRRPNILSISRCLSPGEGR</sequence>
<reference evidence="1 2" key="1">
    <citation type="journal article" date="2018" name="Front. Plant Sci.">
        <title>Red Clover (Trifolium pratense) and Zigzag Clover (T. medium) - A Picture of Genomic Similarities and Differences.</title>
        <authorList>
            <person name="Dluhosova J."/>
            <person name="Istvanek J."/>
            <person name="Nedelnik J."/>
            <person name="Repkova J."/>
        </authorList>
    </citation>
    <scope>NUCLEOTIDE SEQUENCE [LARGE SCALE GENOMIC DNA]</scope>
    <source>
        <strain evidence="2">cv. 10/8</strain>
        <tissue evidence="1">Leaf</tissue>
    </source>
</reference>
<organism evidence="1 2">
    <name type="scientific">Trifolium medium</name>
    <dbReference type="NCBI Taxonomy" id="97028"/>
    <lineage>
        <taxon>Eukaryota</taxon>
        <taxon>Viridiplantae</taxon>
        <taxon>Streptophyta</taxon>
        <taxon>Embryophyta</taxon>
        <taxon>Tracheophyta</taxon>
        <taxon>Spermatophyta</taxon>
        <taxon>Magnoliopsida</taxon>
        <taxon>eudicotyledons</taxon>
        <taxon>Gunneridae</taxon>
        <taxon>Pentapetalae</taxon>
        <taxon>rosids</taxon>
        <taxon>fabids</taxon>
        <taxon>Fabales</taxon>
        <taxon>Fabaceae</taxon>
        <taxon>Papilionoideae</taxon>
        <taxon>50 kb inversion clade</taxon>
        <taxon>NPAAA clade</taxon>
        <taxon>Hologalegina</taxon>
        <taxon>IRL clade</taxon>
        <taxon>Trifolieae</taxon>
        <taxon>Trifolium</taxon>
    </lineage>
</organism>
<dbReference type="AlphaFoldDB" id="A0A392TMH5"/>
<dbReference type="EMBL" id="LXQA010598010">
    <property type="protein sequence ID" value="MCI61340.1"/>
    <property type="molecule type" value="Genomic_DNA"/>
</dbReference>
<name>A0A392TMH5_9FABA</name>
<dbReference type="Proteomes" id="UP000265520">
    <property type="component" value="Unassembled WGS sequence"/>
</dbReference>